<dbReference type="Gene3D" id="3.40.1090.10">
    <property type="entry name" value="Cytosolic phospholipase A2 catalytic domain"/>
    <property type="match status" value="1"/>
</dbReference>
<keyword evidence="1" id="KW-0443">Lipid metabolism</keyword>
<feature type="domain" description="PNPLA" evidence="3">
    <location>
        <begin position="14"/>
        <end position="187"/>
    </location>
</feature>
<evidence type="ECO:0000259" key="3">
    <source>
        <dbReference type="Pfam" id="PF01734"/>
    </source>
</evidence>
<dbReference type="RefSeq" id="WP_103561476.1">
    <property type="nucleotide sequence ID" value="NZ_MTBP01000001.1"/>
</dbReference>
<accession>A0A2P4UNC0</accession>
<dbReference type="AlphaFoldDB" id="A0A2P4UNC0"/>
<dbReference type="InterPro" id="IPR016035">
    <property type="entry name" value="Acyl_Trfase/lysoPLipase"/>
</dbReference>
<dbReference type="Pfam" id="PF01734">
    <property type="entry name" value="Patatin"/>
    <property type="match status" value="1"/>
</dbReference>
<dbReference type="Proteomes" id="UP000242367">
    <property type="component" value="Unassembled WGS sequence"/>
</dbReference>
<reference evidence="4 5" key="1">
    <citation type="journal article" date="2017" name="Chemistry">
        <title>Isolation, Biosynthesis and Chemical Modifications of Rubterolones A-F: Rare Tropolone Alkaloids from Actinomadura sp. 5-2.</title>
        <authorList>
            <person name="Guo H."/>
            <person name="Benndorf R."/>
            <person name="Leichnitz D."/>
            <person name="Klassen J.L."/>
            <person name="Vollmers J."/>
            <person name="Gorls H."/>
            <person name="Steinacker M."/>
            <person name="Weigel C."/>
            <person name="Dahse H.M."/>
            <person name="Kaster A.K."/>
            <person name="de Beer Z.W."/>
            <person name="Poulsen M."/>
            <person name="Beemelmanns C."/>
        </authorList>
    </citation>
    <scope>NUCLEOTIDE SEQUENCE [LARGE SCALE GENOMIC DNA]</scope>
    <source>
        <strain evidence="4 5">5-2</strain>
    </source>
</reference>
<sequence length="276" mass="28850">MTRALVLTAAASVGGSWQAGLVEGLRRAGTDLGDADLIVGTSGGAMTAAMIALGADLPSYIDGAAEGRRDETMPPVEPDPTTRVYDLLSDPSLPPDERRRRAGRIARTADTSVTRHRADTVFGMLTGRAWPDRALLVPTVDTETGERAVWRRGGAATLEQAVRASCGWPGLFPAVEIGGHHYMGGMTYSAAHADLVAGCDRVVVLAPLHPLVGRDELAAELAAAAPRRTAVIDAGPAGREMLDLLLLDPHMIRPAYAAGLRQAAAHAAEIAAVWSG</sequence>
<dbReference type="InterPro" id="IPR002641">
    <property type="entry name" value="PNPLA_dom"/>
</dbReference>
<evidence type="ECO:0000313" key="5">
    <source>
        <dbReference type="Proteomes" id="UP000242367"/>
    </source>
</evidence>
<dbReference type="GO" id="GO:0006629">
    <property type="term" value="P:lipid metabolic process"/>
    <property type="evidence" value="ECO:0007669"/>
    <property type="project" value="UniProtKB-KW"/>
</dbReference>
<organism evidence="4 5">
    <name type="scientific">Actinomadura rubteroloni</name>
    <dbReference type="NCBI Taxonomy" id="1926885"/>
    <lineage>
        <taxon>Bacteria</taxon>
        <taxon>Bacillati</taxon>
        <taxon>Actinomycetota</taxon>
        <taxon>Actinomycetes</taxon>
        <taxon>Streptosporangiales</taxon>
        <taxon>Thermomonosporaceae</taxon>
        <taxon>Actinomadura</taxon>
    </lineage>
</organism>
<keyword evidence="5" id="KW-1185">Reference proteome</keyword>
<feature type="region of interest" description="Disordered" evidence="2">
    <location>
        <begin position="65"/>
        <end position="100"/>
    </location>
</feature>
<proteinExistence type="predicted"/>
<gene>
    <name evidence="4" type="ORF">BTM25_09200</name>
</gene>
<dbReference type="EMBL" id="MTBP01000001">
    <property type="protein sequence ID" value="POM26519.1"/>
    <property type="molecule type" value="Genomic_DNA"/>
</dbReference>
<evidence type="ECO:0000256" key="1">
    <source>
        <dbReference type="ARBA" id="ARBA00023098"/>
    </source>
</evidence>
<name>A0A2P4UNC0_9ACTN</name>
<protein>
    <submittedName>
        <fullName evidence="4">Patatin-like phospholipase</fullName>
    </submittedName>
</protein>
<dbReference type="SUPFAM" id="SSF52151">
    <property type="entry name" value="FabD/lysophospholipase-like"/>
    <property type="match status" value="1"/>
</dbReference>
<evidence type="ECO:0000256" key="2">
    <source>
        <dbReference type="SAM" id="MobiDB-lite"/>
    </source>
</evidence>
<comment type="caution">
    <text evidence="4">The sequence shown here is derived from an EMBL/GenBank/DDBJ whole genome shotgun (WGS) entry which is preliminary data.</text>
</comment>
<evidence type="ECO:0000313" key="4">
    <source>
        <dbReference type="EMBL" id="POM26519.1"/>
    </source>
</evidence>